<dbReference type="Gene3D" id="1.10.150.240">
    <property type="entry name" value="Putative phosphatase, domain 2"/>
    <property type="match status" value="1"/>
</dbReference>
<evidence type="ECO:0000313" key="1">
    <source>
        <dbReference type="EMBL" id="HIZ42083.1"/>
    </source>
</evidence>
<proteinExistence type="predicted"/>
<dbReference type="InterPro" id="IPR023214">
    <property type="entry name" value="HAD_sf"/>
</dbReference>
<accession>A0A9D2JA39</accession>
<dbReference type="InterPro" id="IPR036412">
    <property type="entry name" value="HAD-like_sf"/>
</dbReference>
<dbReference type="Gene3D" id="3.40.50.1000">
    <property type="entry name" value="HAD superfamily/HAD-like"/>
    <property type="match status" value="1"/>
</dbReference>
<protein>
    <submittedName>
        <fullName evidence="1">HAD family hydrolase</fullName>
    </submittedName>
</protein>
<dbReference type="SUPFAM" id="SSF56784">
    <property type="entry name" value="HAD-like"/>
    <property type="match status" value="1"/>
</dbReference>
<name>A0A9D2JA39_9FIRM</name>
<dbReference type="SFLD" id="SFLDS00003">
    <property type="entry name" value="Haloacid_Dehalogenase"/>
    <property type="match status" value="1"/>
</dbReference>
<dbReference type="GO" id="GO:0005829">
    <property type="term" value="C:cytosol"/>
    <property type="evidence" value="ECO:0007669"/>
    <property type="project" value="TreeGrafter"/>
</dbReference>
<dbReference type="GO" id="GO:0006281">
    <property type="term" value="P:DNA repair"/>
    <property type="evidence" value="ECO:0007669"/>
    <property type="project" value="TreeGrafter"/>
</dbReference>
<comment type="caution">
    <text evidence="1">The sequence shown here is derived from an EMBL/GenBank/DDBJ whole genome shotgun (WGS) entry which is preliminary data.</text>
</comment>
<dbReference type="Proteomes" id="UP000824048">
    <property type="component" value="Unassembled WGS sequence"/>
</dbReference>
<organism evidence="1 2">
    <name type="scientific">Candidatus Gemmiger excrementigallinarum</name>
    <dbReference type="NCBI Taxonomy" id="2838609"/>
    <lineage>
        <taxon>Bacteria</taxon>
        <taxon>Bacillati</taxon>
        <taxon>Bacillota</taxon>
        <taxon>Clostridia</taxon>
        <taxon>Eubacteriales</taxon>
        <taxon>Gemmiger</taxon>
    </lineage>
</organism>
<dbReference type="GO" id="GO:0008967">
    <property type="term" value="F:phosphoglycolate phosphatase activity"/>
    <property type="evidence" value="ECO:0007669"/>
    <property type="project" value="TreeGrafter"/>
</dbReference>
<dbReference type="PANTHER" id="PTHR43434">
    <property type="entry name" value="PHOSPHOGLYCOLATE PHOSPHATASE"/>
    <property type="match status" value="1"/>
</dbReference>
<sequence length="214" mass="23470">MRPELILWDWNGTLLDDVELCVDALNRLLARYGYPQRYDRDQYRAIFGFPVQDYYARAGFDFTRDSFDDLAVSFMEDYIPASESCPLTDGAREALDAFAAAGLHQVILSASPVTTLEHQVAARGVTPYFDRLLGLGDIYAKSKVELGLRYLQESGFDPARAVMIGDSTHDFEVAQALGVGCVLQSAGHQPPEVLLATGAPVVPGLREAVPLILA</sequence>
<gene>
    <name evidence="1" type="ORF">H9811_05935</name>
</gene>
<dbReference type="EMBL" id="DXBP01000036">
    <property type="protein sequence ID" value="HIZ42083.1"/>
    <property type="molecule type" value="Genomic_DNA"/>
</dbReference>
<dbReference type="PANTHER" id="PTHR43434:SF1">
    <property type="entry name" value="PHOSPHOGLYCOLATE PHOSPHATASE"/>
    <property type="match status" value="1"/>
</dbReference>
<evidence type="ECO:0000313" key="2">
    <source>
        <dbReference type="Proteomes" id="UP000824048"/>
    </source>
</evidence>
<keyword evidence="1" id="KW-0378">Hydrolase</keyword>
<dbReference type="InterPro" id="IPR023198">
    <property type="entry name" value="PGP-like_dom2"/>
</dbReference>
<reference evidence="1" key="2">
    <citation type="submission" date="2021-04" db="EMBL/GenBank/DDBJ databases">
        <authorList>
            <person name="Gilroy R."/>
        </authorList>
    </citation>
    <scope>NUCLEOTIDE SEQUENCE</scope>
    <source>
        <strain evidence="1">ChiSxjej1B13-11774</strain>
    </source>
</reference>
<reference evidence="1" key="1">
    <citation type="journal article" date="2021" name="PeerJ">
        <title>Extensive microbial diversity within the chicken gut microbiome revealed by metagenomics and culture.</title>
        <authorList>
            <person name="Gilroy R."/>
            <person name="Ravi A."/>
            <person name="Getino M."/>
            <person name="Pursley I."/>
            <person name="Horton D.L."/>
            <person name="Alikhan N.F."/>
            <person name="Baker D."/>
            <person name="Gharbi K."/>
            <person name="Hall N."/>
            <person name="Watson M."/>
            <person name="Adriaenssens E.M."/>
            <person name="Foster-Nyarko E."/>
            <person name="Jarju S."/>
            <person name="Secka A."/>
            <person name="Antonio M."/>
            <person name="Oren A."/>
            <person name="Chaudhuri R.R."/>
            <person name="La Ragione R."/>
            <person name="Hildebrand F."/>
            <person name="Pallen M.J."/>
        </authorList>
    </citation>
    <scope>NUCLEOTIDE SEQUENCE</scope>
    <source>
        <strain evidence="1">ChiSxjej1B13-11774</strain>
    </source>
</reference>
<dbReference type="SFLD" id="SFLDG01129">
    <property type="entry name" value="C1.5:_HAD__Beta-PGM__Phosphata"/>
    <property type="match status" value="1"/>
</dbReference>
<dbReference type="InterPro" id="IPR041492">
    <property type="entry name" value="HAD_2"/>
</dbReference>
<dbReference type="AlphaFoldDB" id="A0A9D2JA39"/>
<dbReference type="Pfam" id="PF13419">
    <property type="entry name" value="HAD_2"/>
    <property type="match status" value="1"/>
</dbReference>
<dbReference type="InterPro" id="IPR050155">
    <property type="entry name" value="HAD-like_hydrolase_sf"/>
</dbReference>